<protein>
    <recommendedName>
        <fullName evidence="6">STAS domain-containing protein</fullName>
    </recommendedName>
</protein>
<dbReference type="OrthoDB" id="9769739at2"/>
<comment type="caution">
    <text evidence="7">The sequence shown here is derived from an EMBL/GenBank/DDBJ whole genome shotgun (WGS) entry which is preliminary data.</text>
</comment>
<dbReference type="Pfam" id="PF01740">
    <property type="entry name" value="STAS"/>
    <property type="match status" value="1"/>
</dbReference>
<feature type="transmembrane region" description="Helical" evidence="5">
    <location>
        <begin position="107"/>
        <end position="128"/>
    </location>
</feature>
<dbReference type="InterPro" id="IPR011547">
    <property type="entry name" value="SLC26A/SulP_dom"/>
</dbReference>
<dbReference type="AlphaFoldDB" id="A0A1B7XMY2"/>
<dbReference type="Gene3D" id="3.30.750.24">
    <property type="entry name" value="STAS domain"/>
    <property type="match status" value="1"/>
</dbReference>
<dbReference type="GO" id="GO:0055085">
    <property type="term" value="P:transmembrane transport"/>
    <property type="evidence" value="ECO:0007669"/>
    <property type="project" value="InterPro"/>
</dbReference>
<dbReference type="STRING" id="1560234.SP90_02120"/>
<feature type="transmembrane region" description="Helical" evidence="5">
    <location>
        <begin position="32"/>
        <end position="52"/>
    </location>
</feature>
<proteinExistence type="predicted"/>
<feature type="transmembrane region" description="Helical" evidence="5">
    <location>
        <begin position="334"/>
        <end position="351"/>
    </location>
</feature>
<dbReference type="InterPro" id="IPR001902">
    <property type="entry name" value="SLC26A/SulP_fam"/>
</dbReference>
<dbReference type="EMBL" id="JXMS01000002">
    <property type="protein sequence ID" value="OBQ56873.1"/>
    <property type="molecule type" value="Genomic_DNA"/>
</dbReference>
<evidence type="ECO:0000256" key="3">
    <source>
        <dbReference type="ARBA" id="ARBA00022989"/>
    </source>
</evidence>
<evidence type="ECO:0000259" key="6">
    <source>
        <dbReference type="PROSITE" id="PS50801"/>
    </source>
</evidence>
<name>A0A1B7XMY2_9BACT</name>
<feature type="domain" description="STAS" evidence="6">
    <location>
        <begin position="448"/>
        <end position="562"/>
    </location>
</feature>
<keyword evidence="2 5" id="KW-0812">Transmembrane</keyword>
<organism evidence="7 8">
    <name type="scientific">Halodesulfovibrio spirochaetisodalis</name>
    <dbReference type="NCBI Taxonomy" id="1560234"/>
    <lineage>
        <taxon>Bacteria</taxon>
        <taxon>Pseudomonadati</taxon>
        <taxon>Thermodesulfobacteriota</taxon>
        <taxon>Desulfovibrionia</taxon>
        <taxon>Desulfovibrionales</taxon>
        <taxon>Desulfovibrionaceae</taxon>
        <taxon>Halodesulfovibrio</taxon>
    </lineage>
</organism>
<dbReference type="Pfam" id="PF00916">
    <property type="entry name" value="Sulfate_transp"/>
    <property type="match status" value="1"/>
</dbReference>
<feature type="transmembrane region" description="Helical" evidence="5">
    <location>
        <begin position="261"/>
        <end position="280"/>
    </location>
</feature>
<dbReference type="PATRIC" id="fig|1560234.3.peg.1303"/>
<feature type="transmembrane region" description="Helical" evidence="5">
    <location>
        <begin position="140"/>
        <end position="166"/>
    </location>
</feature>
<dbReference type="InterPro" id="IPR036513">
    <property type="entry name" value="STAS_dom_sf"/>
</dbReference>
<evidence type="ECO:0000313" key="7">
    <source>
        <dbReference type="EMBL" id="OBQ56873.1"/>
    </source>
</evidence>
<dbReference type="CDD" id="cd07042">
    <property type="entry name" value="STAS_SulP_like_sulfate_transporter"/>
    <property type="match status" value="1"/>
</dbReference>
<evidence type="ECO:0000256" key="1">
    <source>
        <dbReference type="ARBA" id="ARBA00004141"/>
    </source>
</evidence>
<dbReference type="InterPro" id="IPR002645">
    <property type="entry name" value="STAS_dom"/>
</dbReference>
<evidence type="ECO:0000256" key="4">
    <source>
        <dbReference type="ARBA" id="ARBA00023136"/>
    </source>
</evidence>
<comment type="subcellular location">
    <subcellularLocation>
        <location evidence="1">Membrane</location>
        <topology evidence="1">Multi-pass membrane protein</topology>
    </subcellularLocation>
</comment>
<evidence type="ECO:0000256" key="5">
    <source>
        <dbReference type="SAM" id="Phobius"/>
    </source>
</evidence>
<keyword evidence="3 5" id="KW-1133">Transmembrane helix</keyword>
<feature type="transmembrane region" description="Helical" evidence="5">
    <location>
        <begin position="186"/>
        <end position="204"/>
    </location>
</feature>
<accession>A0A1B7XMY2</accession>
<reference evidence="7 8" key="1">
    <citation type="submission" date="2015-01" db="EMBL/GenBank/DDBJ databases">
        <title>Desulfovibrio sp. JC271 draft genome sequence.</title>
        <authorList>
            <person name="Shivani Y."/>
            <person name="Subhash Y."/>
            <person name="Sasikala C."/>
            <person name="Ramana C.V."/>
        </authorList>
    </citation>
    <scope>NUCLEOTIDE SEQUENCE [LARGE SCALE GENOMIC DNA]</scope>
    <source>
        <strain evidence="7 8">JC271</strain>
    </source>
</reference>
<evidence type="ECO:0000313" key="8">
    <source>
        <dbReference type="Proteomes" id="UP000091979"/>
    </source>
</evidence>
<dbReference type="PROSITE" id="PS50801">
    <property type="entry name" value="STAS"/>
    <property type="match status" value="1"/>
</dbReference>
<dbReference type="Proteomes" id="UP000091979">
    <property type="component" value="Unassembled WGS sequence"/>
</dbReference>
<sequence length="603" mass="64631">MTLVPTTPAYIKLFPFLSWLQTVSKETLKLDINAGISGAIIVLPQGVAFAAIAGLPPEFGLYSAIVPAIVAALFGSSHHLISGPTTAISLVIFENISQFYAPFSTEYIGAVFSLTLLTGIIQLLFGVIKLGTLVNFVSHSVVVGFTAGAAILIGFSQLGNFTGIKFPSGSKFYEKIPFLVENIQEVSIPASIIALTALSISVLFQRLAPRIPGMLVALIAGSLAAMGFGGAEAGIELVGALPSRLPSFEIPHMSFSTVQQLGSSALAIAILGLTEAVSIARSVAMQSRQHLDTNQEFVGQGLSNIIGSFFSCYSASGSFTRTGVNYTAGAKTPAAAVFAACFLTIILLLIAPVTAYLPIPAMAGVLMVVAFKLIDFHHIKGIMKTSRQEFGVMLVTLLATLFLHLEFAIYVGVVLSLLLYINKTSHPELASITLQRDDAGISSFVEVTTENARECPQIKIVRLRGEIFFGATHNIIEDLHKEIDESSTHTKLLVILKAVTFIDIAGCEMFSTEREAFREKGCEMYLCSLNPEVRGMLHRAGVLQHFGTDHIFANKRVAIKKLAASVDTEKCITCTARIFDECASNTPAFSVQQLDSSNRPAII</sequence>
<dbReference type="GO" id="GO:0016020">
    <property type="term" value="C:membrane"/>
    <property type="evidence" value="ECO:0007669"/>
    <property type="project" value="UniProtKB-SubCell"/>
</dbReference>
<gene>
    <name evidence="7" type="ORF">SP90_02120</name>
</gene>
<feature type="transmembrane region" description="Helical" evidence="5">
    <location>
        <begin position="357"/>
        <end position="374"/>
    </location>
</feature>
<evidence type="ECO:0000256" key="2">
    <source>
        <dbReference type="ARBA" id="ARBA00022692"/>
    </source>
</evidence>
<feature type="transmembrane region" description="Helical" evidence="5">
    <location>
        <begin position="216"/>
        <end position="241"/>
    </location>
</feature>
<dbReference type="PANTHER" id="PTHR11814">
    <property type="entry name" value="SULFATE TRANSPORTER"/>
    <property type="match status" value="1"/>
</dbReference>
<dbReference type="SUPFAM" id="SSF52091">
    <property type="entry name" value="SpoIIaa-like"/>
    <property type="match status" value="1"/>
</dbReference>
<feature type="transmembrane region" description="Helical" evidence="5">
    <location>
        <begin position="59"/>
        <end position="81"/>
    </location>
</feature>
<feature type="transmembrane region" description="Helical" evidence="5">
    <location>
        <begin position="394"/>
        <end position="421"/>
    </location>
</feature>
<keyword evidence="8" id="KW-1185">Reference proteome</keyword>
<keyword evidence="4 5" id="KW-0472">Membrane</keyword>
<dbReference type="NCBIfam" id="TIGR00815">
    <property type="entry name" value="sulP"/>
    <property type="match status" value="1"/>
</dbReference>